<reference evidence="1 2" key="1">
    <citation type="journal article" date="2020" name="Nat. Food">
        <title>A phased Vanilla planifolia genome enables genetic improvement of flavour and production.</title>
        <authorList>
            <person name="Hasing T."/>
            <person name="Tang H."/>
            <person name="Brym M."/>
            <person name="Khazi F."/>
            <person name="Huang T."/>
            <person name="Chambers A.H."/>
        </authorList>
    </citation>
    <scope>NUCLEOTIDE SEQUENCE [LARGE SCALE GENOMIC DNA]</scope>
    <source>
        <tissue evidence="1">Leaf</tissue>
    </source>
</reference>
<name>A0A835S0E7_VANPL</name>
<organism evidence="1 2">
    <name type="scientific">Vanilla planifolia</name>
    <name type="common">Vanilla</name>
    <dbReference type="NCBI Taxonomy" id="51239"/>
    <lineage>
        <taxon>Eukaryota</taxon>
        <taxon>Viridiplantae</taxon>
        <taxon>Streptophyta</taxon>
        <taxon>Embryophyta</taxon>
        <taxon>Tracheophyta</taxon>
        <taxon>Spermatophyta</taxon>
        <taxon>Magnoliopsida</taxon>
        <taxon>Liliopsida</taxon>
        <taxon>Asparagales</taxon>
        <taxon>Orchidaceae</taxon>
        <taxon>Vanilloideae</taxon>
        <taxon>Vanilleae</taxon>
        <taxon>Vanilla</taxon>
    </lineage>
</organism>
<dbReference type="AlphaFoldDB" id="A0A835S0E7"/>
<dbReference type="Proteomes" id="UP000639772">
    <property type="component" value="Unassembled WGS sequence"/>
</dbReference>
<dbReference type="EMBL" id="JADCNM010000002">
    <property type="protein sequence ID" value="KAG0494882.1"/>
    <property type="molecule type" value="Genomic_DNA"/>
</dbReference>
<sequence>MSTHRFPSVAISTLLNPPTLLDPFTSPPPALITTLRNPGLQRNAPSRSGFDAFGNLRFRARTDMERTRESARRVPGGEIIGEEVWRMPKRRRCKAFEKNILLCGS</sequence>
<evidence type="ECO:0000313" key="1">
    <source>
        <dbReference type="EMBL" id="KAG0494882.1"/>
    </source>
</evidence>
<comment type="caution">
    <text evidence="1">The sequence shown here is derived from an EMBL/GenBank/DDBJ whole genome shotgun (WGS) entry which is preliminary data.</text>
</comment>
<proteinExistence type="predicted"/>
<evidence type="ECO:0000313" key="2">
    <source>
        <dbReference type="Proteomes" id="UP000639772"/>
    </source>
</evidence>
<gene>
    <name evidence="1" type="ORF">HPP92_005876</name>
</gene>
<protein>
    <submittedName>
        <fullName evidence="1">Uncharacterized protein</fullName>
    </submittedName>
</protein>
<accession>A0A835S0E7</accession>